<protein>
    <submittedName>
        <fullName evidence="2">Uncharacterized protein</fullName>
    </submittedName>
</protein>
<keyword evidence="1" id="KW-0472">Membrane</keyword>
<accession>A0AAD3ZXV9</accession>
<sequence length="151" mass="15993">MSHYGTVACVLAVYPPDSTDEELRLAEAHRWYTPLSLGGGVVAWVVLCAVGVSPLLAAALLLAALLPIGIVLSRRSRDIRHRTVTVSACRAGLGEDTEGERAQQLRLDSLAEALGDAALACRQGVIDRDRFDRIWAAAYAQAAAIAAASAR</sequence>
<evidence type="ECO:0000256" key="1">
    <source>
        <dbReference type="SAM" id="Phobius"/>
    </source>
</evidence>
<reference evidence="2 3" key="1">
    <citation type="submission" date="2019-09" db="EMBL/GenBank/DDBJ databases">
        <title>Whole genome sequencing of Microbacterium maritypicum.</title>
        <authorList>
            <person name="Lenchi N."/>
        </authorList>
    </citation>
    <scope>NUCLEOTIDE SEQUENCE [LARGE SCALE GENOMIC DNA]</scope>
    <source>
        <strain evidence="2 3">DSM 12512</strain>
    </source>
</reference>
<proteinExistence type="predicted"/>
<dbReference type="InterPro" id="IPR046719">
    <property type="entry name" value="DUF6611"/>
</dbReference>
<keyword evidence="1" id="KW-0812">Transmembrane</keyword>
<dbReference type="AlphaFoldDB" id="A0AAD3ZXV9"/>
<dbReference type="Pfam" id="PF20315">
    <property type="entry name" value="DUF6611"/>
    <property type="match status" value="1"/>
</dbReference>
<dbReference type="EMBL" id="WAAQ01000002">
    <property type="protein sequence ID" value="KAB1883514.1"/>
    <property type="molecule type" value="Genomic_DNA"/>
</dbReference>
<keyword evidence="1" id="KW-1133">Transmembrane helix</keyword>
<name>A0AAD3ZXV9_MICMQ</name>
<comment type="caution">
    <text evidence="2">The sequence shown here is derived from an EMBL/GenBank/DDBJ whole genome shotgun (WGS) entry which is preliminary data.</text>
</comment>
<organism evidence="2 3">
    <name type="scientific">Microbacterium maritypicum</name>
    <name type="common">Microbacterium liquefaciens</name>
    <dbReference type="NCBI Taxonomy" id="33918"/>
    <lineage>
        <taxon>Bacteria</taxon>
        <taxon>Bacillati</taxon>
        <taxon>Actinomycetota</taxon>
        <taxon>Actinomycetes</taxon>
        <taxon>Micrococcales</taxon>
        <taxon>Microbacteriaceae</taxon>
        <taxon>Microbacterium</taxon>
    </lineage>
</organism>
<feature type="transmembrane region" description="Helical" evidence="1">
    <location>
        <begin position="41"/>
        <end position="72"/>
    </location>
</feature>
<dbReference type="Proteomes" id="UP000436027">
    <property type="component" value="Unassembled WGS sequence"/>
</dbReference>
<gene>
    <name evidence="2" type="ORF">F6W70_12980</name>
</gene>
<evidence type="ECO:0000313" key="3">
    <source>
        <dbReference type="Proteomes" id="UP000436027"/>
    </source>
</evidence>
<evidence type="ECO:0000313" key="2">
    <source>
        <dbReference type="EMBL" id="KAB1883514.1"/>
    </source>
</evidence>